<feature type="domain" description="Ig-like" evidence="1">
    <location>
        <begin position="4"/>
        <end position="100"/>
    </location>
</feature>
<name>A0A8C4RCL5_ERPCA</name>
<accession>A0A8C4RCL5</accession>
<dbReference type="InterPro" id="IPR036179">
    <property type="entry name" value="Ig-like_dom_sf"/>
</dbReference>
<evidence type="ECO:0000259" key="1">
    <source>
        <dbReference type="PROSITE" id="PS50835"/>
    </source>
</evidence>
<dbReference type="Proteomes" id="UP000694620">
    <property type="component" value="Chromosome 1"/>
</dbReference>
<dbReference type="InterPro" id="IPR013783">
    <property type="entry name" value="Ig-like_fold"/>
</dbReference>
<protein>
    <recommendedName>
        <fullName evidence="1">Ig-like domain-containing protein</fullName>
    </recommendedName>
</protein>
<proteinExistence type="predicted"/>
<dbReference type="Pfam" id="PF15096">
    <property type="entry name" value="G6B"/>
    <property type="match status" value="1"/>
</dbReference>
<reference evidence="2" key="2">
    <citation type="submission" date="2025-08" db="UniProtKB">
        <authorList>
            <consortium name="Ensembl"/>
        </authorList>
    </citation>
    <scope>IDENTIFICATION</scope>
</reference>
<sequence length="126" mass="14270">SSTPRLQKSKNITVTWTTDVEFSCSTSELPVTWQWFPQSPKCADIKGPEVTIYSSFMNGSHRVDSQRFNNRLQARWNPEDRNYSLFLRDAAMSDSGRFICKDAHGPKEIHELFVVAGNSILGIASE</sequence>
<dbReference type="SUPFAM" id="SSF48726">
    <property type="entry name" value="Immunoglobulin"/>
    <property type="match status" value="1"/>
</dbReference>
<dbReference type="Ensembl" id="ENSECRT00000000604.1">
    <property type="protein sequence ID" value="ENSECRP00000000591.1"/>
    <property type="gene ID" value="ENSECRG00000000352.1"/>
</dbReference>
<keyword evidence="3" id="KW-1185">Reference proteome</keyword>
<organism evidence="2 3">
    <name type="scientific">Erpetoichthys calabaricus</name>
    <name type="common">Rope fish</name>
    <name type="synonym">Calamoichthys calabaricus</name>
    <dbReference type="NCBI Taxonomy" id="27687"/>
    <lineage>
        <taxon>Eukaryota</taxon>
        <taxon>Metazoa</taxon>
        <taxon>Chordata</taxon>
        <taxon>Craniata</taxon>
        <taxon>Vertebrata</taxon>
        <taxon>Euteleostomi</taxon>
        <taxon>Actinopterygii</taxon>
        <taxon>Polypteriformes</taxon>
        <taxon>Polypteridae</taxon>
        <taxon>Erpetoichthys</taxon>
    </lineage>
</organism>
<dbReference type="PROSITE" id="PS50835">
    <property type="entry name" value="IG_LIKE"/>
    <property type="match status" value="1"/>
</dbReference>
<reference evidence="2" key="3">
    <citation type="submission" date="2025-09" db="UniProtKB">
        <authorList>
            <consortium name="Ensembl"/>
        </authorList>
    </citation>
    <scope>IDENTIFICATION</scope>
</reference>
<dbReference type="Gene3D" id="2.60.40.10">
    <property type="entry name" value="Immunoglobulins"/>
    <property type="match status" value="1"/>
</dbReference>
<reference evidence="2" key="1">
    <citation type="submission" date="2021-06" db="EMBL/GenBank/DDBJ databases">
        <authorList>
            <consortium name="Wellcome Sanger Institute Data Sharing"/>
        </authorList>
    </citation>
    <scope>NUCLEOTIDE SEQUENCE [LARGE SCALE GENOMIC DNA]</scope>
</reference>
<evidence type="ECO:0000313" key="3">
    <source>
        <dbReference type="Proteomes" id="UP000694620"/>
    </source>
</evidence>
<evidence type="ECO:0000313" key="2">
    <source>
        <dbReference type="Ensembl" id="ENSECRP00000000591.1"/>
    </source>
</evidence>
<dbReference type="InterPro" id="IPR007110">
    <property type="entry name" value="Ig-like_dom"/>
</dbReference>
<dbReference type="InterPro" id="IPR048308">
    <property type="entry name" value="G6B_V-set"/>
</dbReference>
<dbReference type="AlphaFoldDB" id="A0A8C4RCL5"/>